<dbReference type="EMBL" id="CP001731">
    <property type="protein sequence ID" value="ADB86683.1"/>
    <property type="molecule type" value="Genomic_DNA"/>
</dbReference>
<organism evidence="1 2">
    <name type="scientific">Saccharolobus islandicus (strain L.D.8.5 / Lassen #2)</name>
    <name type="common">Sulfolobus islandicus</name>
    <dbReference type="NCBI Taxonomy" id="425944"/>
    <lineage>
        <taxon>Archaea</taxon>
        <taxon>Thermoproteota</taxon>
        <taxon>Thermoprotei</taxon>
        <taxon>Sulfolobales</taxon>
        <taxon>Sulfolobaceae</taxon>
        <taxon>Saccharolobus</taxon>
    </lineage>
</organism>
<dbReference type="Pfam" id="PF26241">
    <property type="entry name" value="Cas_Csc1"/>
    <property type="match status" value="1"/>
</dbReference>
<evidence type="ECO:0000313" key="2">
    <source>
        <dbReference type="Proteomes" id="UP000001404"/>
    </source>
</evidence>
<reference evidence="2" key="1">
    <citation type="journal article" date="2009" name="Proc. Natl. Acad. Sci. U.S.A.">
        <title>Biogeography of the Sulfolobus islandicus pan-genome.</title>
        <authorList>
            <person name="Reno M.L."/>
            <person name="Held N.L."/>
            <person name="Fields C.J."/>
            <person name="Burke P.V."/>
            <person name="Whitaker R.J."/>
        </authorList>
    </citation>
    <scope>NUCLEOTIDE SEQUENCE [LARGE SCALE GENOMIC DNA]</scope>
    <source>
        <strain evidence="2">L.D.8.5 / Lassen #2</strain>
    </source>
</reference>
<dbReference type="Proteomes" id="UP000001404">
    <property type="component" value="Chromosome"/>
</dbReference>
<dbReference type="InterPro" id="IPR017576">
    <property type="entry name" value="CRISPR-assoc_prot_Csc1"/>
</dbReference>
<dbReference type="RefSeq" id="WP_012952621.1">
    <property type="nucleotide sequence ID" value="NC_013769.1"/>
</dbReference>
<dbReference type="HOGENOM" id="CLU_1088278_0_0_2"/>
<protein>
    <recommendedName>
        <fullName evidence="3">CRISPR-associated protein Csc1</fullName>
    </recommendedName>
</protein>
<sequence>MIFEATFTLEGILIFSSELRPMISAGESMGSYITPSPYIHNYPVMYGMLNKPVEAYFVLSSLHEAEYKGKKGLSYTSISNLLDDFLNGKEKSFYVFPLIPKKLNIMSFLMSSESWTYGLVRLKTKNVFPRLTSYSAFSVGSEFFSYVFTIGNIDLPKWIRIGKKRWGIMKVKYNKIEPKRVEILEQITASIPINLHDAEYFGYRYDLPETVMRTPSIREGAIAWAKLDRCFSISYEGRSICLPLPDHQKWLR</sequence>
<dbReference type="KEGG" id="sii:LD85_0990"/>
<dbReference type="AlphaFoldDB" id="D2PIT0"/>
<accession>D2PIT0</accession>
<evidence type="ECO:0008006" key="3">
    <source>
        <dbReference type="Google" id="ProtNLM"/>
    </source>
</evidence>
<proteinExistence type="predicted"/>
<gene>
    <name evidence="1" type="ordered locus">LD85_0990</name>
</gene>
<name>D2PIT0_SACI9</name>
<evidence type="ECO:0000313" key="1">
    <source>
        <dbReference type="EMBL" id="ADB86683.1"/>
    </source>
</evidence>